<evidence type="ECO:0000313" key="1">
    <source>
        <dbReference type="EMBL" id="MRI82309.1"/>
    </source>
</evidence>
<dbReference type="RefSeq" id="WP_153862429.1">
    <property type="nucleotide sequence ID" value="NZ_WJQR01000010.1"/>
</dbReference>
<evidence type="ECO:0000313" key="2">
    <source>
        <dbReference type="Proteomes" id="UP000469870"/>
    </source>
</evidence>
<dbReference type="AlphaFoldDB" id="A0A844BXH3"/>
<reference evidence="1 2" key="1">
    <citation type="submission" date="2019-11" db="EMBL/GenBank/DDBJ databases">
        <title>Characterisation of Fundicoccus ignavus gen. nov. sp. nov., a novel genus of the family Aerococcaceae isolated from bulk tank milk.</title>
        <authorList>
            <person name="Siebert A."/>
            <person name="Huptas C."/>
            <person name="Wenning M."/>
            <person name="Scherer S."/>
            <person name="Doll E.V."/>
        </authorList>
    </citation>
    <scope>NUCLEOTIDE SEQUENCE [LARGE SCALE GENOMIC DNA]</scope>
    <source>
        <strain evidence="1 2">DSM 109653</strain>
    </source>
</reference>
<protein>
    <submittedName>
        <fullName evidence="1">Recombinase</fullName>
    </submittedName>
</protein>
<name>A0A844BXH3_9LACT</name>
<proteinExistence type="predicted"/>
<dbReference type="EMBL" id="WJQR01000010">
    <property type="protein sequence ID" value="MRI82309.1"/>
    <property type="molecule type" value="Genomic_DNA"/>
</dbReference>
<gene>
    <name evidence="1" type="ORF">GIY11_09845</name>
</gene>
<comment type="caution">
    <text evidence="1">The sequence shown here is derived from an EMBL/GenBank/DDBJ whole genome shotgun (WGS) entry which is preliminary data.</text>
</comment>
<sequence>MEIEEHEALCAQIREQNKQYLAIFEAELNAANLKPKTIEKHLFNVDFYINDYLLRYLPLEMIGGCQNEIDGYLGGFFIRKVMWSTPASIKSNATSIKKFYKSMMEHGYVDKENYTDLCDDIKECMPEWLAEWESYNDFDDLADLA</sequence>
<organism evidence="1 2">
    <name type="scientific">Fundicoccus ignavus</name>
    <dbReference type="NCBI Taxonomy" id="2664442"/>
    <lineage>
        <taxon>Bacteria</taxon>
        <taxon>Bacillati</taxon>
        <taxon>Bacillota</taxon>
        <taxon>Bacilli</taxon>
        <taxon>Lactobacillales</taxon>
        <taxon>Aerococcaceae</taxon>
        <taxon>Fundicoccus</taxon>
    </lineage>
</organism>
<dbReference type="Proteomes" id="UP000469870">
    <property type="component" value="Unassembled WGS sequence"/>
</dbReference>
<accession>A0A844BXH3</accession>